<dbReference type="EMBL" id="AOFI03000030">
    <property type="protein sequence ID" value="KAF4323892.1"/>
    <property type="molecule type" value="Genomic_DNA"/>
</dbReference>
<dbReference type="InterPro" id="IPR020287">
    <property type="entry name" value="Tail_sheath_C"/>
</dbReference>
<reference evidence="5" key="2">
    <citation type="submission" date="2020-02" db="EMBL/GenBank/DDBJ databases">
        <authorList>
            <person name="Studholme D.J."/>
        </authorList>
    </citation>
    <scope>NUCLEOTIDE SEQUENCE</scope>
    <source>
        <strain evidence="5">00238/432</strain>
    </source>
</reference>
<evidence type="ECO:0000259" key="4">
    <source>
        <dbReference type="Pfam" id="PF17482"/>
    </source>
</evidence>
<dbReference type="Pfam" id="PF17482">
    <property type="entry name" value="Phage_sheath_1C"/>
    <property type="match status" value="1"/>
</dbReference>
<name>A0A8J4SM82_9STRA</name>
<protein>
    <recommendedName>
        <fullName evidence="7">Phage tail sheath protein</fullName>
    </recommendedName>
</protein>
<dbReference type="Gene3D" id="3.30.1370.220">
    <property type="match status" value="1"/>
</dbReference>
<dbReference type="AlphaFoldDB" id="A0A8J4SM82"/>
<dbReference type="Gene3D" id="2.60.40.4290">
    <property type="match status" value="1"/>
</dbReference>
<sequence>MEQISSITYGGVRGNDLTIVISANMNEPERFDVSTLLAGKEVHKQTVSNIGQLQSNAFVTFTGEGTLTTAASLPLTSGEDGTSTNQEHADFLSKLEVLDFNTVGLISDDATLKSVYSAYIKRLRDVEGKKVQLVLSNYPSADHEGVISVKNGVVLADGTSLTPKQAVAWTAGATAGANLNESLTFRAYDDAVDVNGRLTHTETEAALRNGEFVFTASSNRALVEQDVNTFRSVTPDKARHFAKNRVVRVLDGIANDMKRIFESYYIGKVNNNEDGRSLFRSQCVTYLKQLQNIGAIQNFDSKTDITVLPGNETDSILIEVQVQPVDSVEKVYMKVKVV</sequence>
<evidence type="ECO:0000256" key="1">
    <source>
        <dbReference type="ARBA" id="ARBA00008005"/>
    </source>
</evidence>
<comment type="similarity">
    <text evidence="1">Belongs to the myoviridae tail sheath protein family.</text>
</comment>
<evidence type="ECO:0000259" key="2">
    <source>
        <dbReference type="Pfam" id="PF04984"/>
    </source>
</evidence>
<dbReference type="Proteomes" id="UP000702964">
    <property type="component" value="Unassembled WGS sequence"/>
</dbReference>
<reference evidence="5" key="1">
    <citation type="journal article" date="2015" name="Genom Data">
        <title>Draft genome sequences of Phytophthora kernoviae and Phytophthora ramorum lineage EU2 from Scotland.</title>
        <authorList>
            <person name="Sambles C."/>
            <person name="Schlenzig A."/>
            <person name="O'Neill P."/>
            <person name="Grant M."/>
            <person name="Studholme D.J."/>
        </authorList>
    </citation>
    <scope>NUCLEOTIDE SEQUENCE</scope>
    <source>
        <strain evidence="5">00238/432</strain>
    </source>
</reference>
<feature type="domain" description="Tail sheath protein C-terminal" evidence="4">
    <location>
        <begin position="237"/>
        <end position="337"/>
    </location>
</feature>
<evidence type="ECO:0000313" key="5">
    <source>
        <dbReference type="EMBL" id="KAF4323892.1"/>
    </source>
</evidence>
<evidence type="ECO:0000313" key="6">
    <source>
        <dbReference type="Proteomes" id="UP000702964"/>
    </source>
</evidence>
<evidence type="ECO:0000259" key="3">
    <source>
        <dbReference type="Pfam" id="PF17481"/>
    </source>
</evidence>
<organism evidence="5 6">
    <name type="scientific">Phytophthora kernoviae 00238/432</name>
    <dbReference type="NCBI Taxonomy" id="1284355"/>
    <lineage>
        <taxon>Eukaryota</taxon>
        <taxon>Sar</taxon>
        <taxon>Stramenopiles</taxon>
        <taxon>Oomycota</taxon>
        <taxon>Peronosporomycetes</taxon>
        <taxon>Peronosporales</taxon>
        <taxon>Peronosporaceae</taxon>
        <taxon>Phytophthora</taxon>
    </lineage>
</organism>
<feature type="domain" description="Tail sheath protein subtilisin-like" evidence="2">
    <location>
        <begin position="81"/>
        <end position="229"/>
    </location>
</feature>
<dbReference type="Pfam" id="PF17481">
    <property type="entry name" value="Phage_sheath_domII"/>
    <property type="match status" value="1"/>
</dbReference>
<dbReference type="Pfam" id="PF04984">
    <property type="entry name" value="Phage_sheath_1"/>
    <property type="match status" value="1"/>
</dbReference>
<feature type="domain" description="Phage tail sheath protein-like beta-sandwich" evidence="3">
    <location>
        <begin position="8"/>
        <end position="80"/>
    </location>
</feature>
<dbReference type="InterPro" id="IPR035326">
    <property type="entry name" value="Beta_sandwich_Seath"/>
</dbReference>
<evidence type="ECO:0008006" key="7">
    <source>
        <dbReference type="Google" id="ProtNLM"/>
    </source>
</evidence>
<comment type="caution">
    <text evidence="5">The sequence shown here is derived from an EMBL/GenBank/DDBJ whole genome shotgun (WGS) entry which is preliminary data.</text>
</comment>
<proteinExistence type="inferred from homology"/>
<accession>A0A8J4SM82</accession>
<dbReference type="InterPro" id="IPR035089">
    <property type="entry name" value="Phage_sheath_subtilisin"/>
</dbReference>
<gene>
    <name evidence="5" type="ORF">G195_001891</name>
</gene>
<dbReference type="Gene3D" id="3.40.50.11790">
    <property type="match status" value="1"/>
</dbReference>
<dbReference type="Gene3D" id="3.30.360.90">
    <property type="match status" value="1"/>
</dbReference>